<comment type="caution">
    <text evidence="7">The sequence shown here is derived from an EMBL/GenBank/DDBJ whole genome shotgun (WGS) entry which is preliminary data.</text>
</comment>
<dbReference type="Pfam" id="PF24519">
    <property type="entry name" value="Ig-like_Pom152_1"/>
    <property type="match status" value="1"/>
</dbReference>
<evidence type="ECO:0000259" key="3">
    <source>
        <dbReference type="Pfam" id="PF24097"/>
    </source>
</evidence>
<evidence type="ECO:0000256" key="1">
    <source>
        <dbReference type="SAM" id="Phobius"/>
    </source>
</evidence>
<dbReference type="InterPro" id="IPR056543">
    <property type="entry name" value="Ig-like_POM152_9th"/>
</dbReference>
<feature type="domain" description="Nucleoporin POM152 immunoglobulin-like" evidence="2">
    <location>
        <begin position="829"/>
        <end position="899"/>
    </location>
</feature>
<dbReference type="InterPro" id="IPR013783">
    <property type="entry name" value="Ig-like_fold"/>
</dbReference>
<dbReference type="Pfam" id="PF24312">
    <property type="entry name" value="Ig-like_POM152"/>
    <property type="match status" value="2"/>
</dbReference>
<proteinExistence type="predicted"/>
<feature type="domain" description="Nucleoporin POM152 first Ig-like" evidence="5">
    <location>
        <begin position="175"/>
        <end position="278"/>
    </location>
</feature>
<dbReference type="OrthoDB" id="5529162at2759"/>
<feature type="transmembrane region" description="Helical" evidence="1">
    <location>
        <begin position="32"/>
        <end position="52"/>
    </location>
</feature>
<accession>A0A9N9B1A6</accession>
<dbReference type="InterPro" id="IPR056544">
    <property type="entry name" value="Ig_POM152"/>
</dbReference>
<feature type="domain" description="Nucleoporin POM152 Ig-like" evidence="4">
    <location>
        <begin position="709"/>
        <end position="793"/>
    </location>
</feature>
<dbReference type="Pfam" id="PF23664">
    <property type="entry name" value="Ig_Pom152"/>
    <property type="match status" value="2"/>
</dbReference>
<organism evidence="7 8">
    <name type="scientific">Paraglomus brasilianum</name>
    <dbReference type="NCBI Taxonomy" id="144538"/>
    <lineage>
        <taxon>Eukaryota</taxon>
        <taxon>Fungi</taxon>
        <taxon>Fungi incertae sedis</taxon>
        <taxon>Mucoromycota</taxon>
        <taxon>Glomeromycotina</taxon>
        <taxon>Glomeromycetes</taxon>
        <taxon>Paraglomerales</taxon>
        <taxon>Paraglomeraceae</taxon>
        <taxon>Paraglomus</taxon>
    </lineage>
</organism>
<name>A0A9N9B1A6_9GLOM</name>
<evidence type="ECO:0000259" key="6">
    <source>
        <dbReference type="Pfam" id="PF24527"/>
    </source>
</evidence>
<dbReference type="GO" id="GO:0006999">
    <property type="term" value="P:nuclear pore organization"/>
    <property type="evidence" value="ECO:0007669"/>
    <property type="project" value="TreeGrafter"/>
</dbReference>
<dbReference type="PANTHER" id="PTHR28206:SF1">
    <property type="entry name" value="NUCLEOPORIN POM152"/>
    <property type="match status" value="1"/>
</dbReference>
<dbReference type="EMBL" id="CAJVPI010000541">
    <property type="protein sequence ID" value="CAG8548072.1"/>
    <property type="molecule type" value="Genomic_DNA"/>
</dbReference>
<dbReference type="Proteomes" id="UP000789739">
    <property type="component" value="Unassembled WGS sequence"/>
</dbReference>
<evidence type="ECO:0000313" key="8">
    <source>
        <dbReference type="Proteomes" id="UP000789739"/>
    </source>
</evidence>
<evidence type="ECO:0000259" key="2">
    <source>
        <dbReference type="Pfam" id="PF23664"/>
    </source>
</evidence>
<dbReference type="GO" id="GO:0006606">
    <property type="term" value="P:protein import into nucleus"/>
    <property type="evidence" value="ECO:0007669"/>
    <property type="project" value="TreeGrafter"/>
</dbReference>
<feature type="domain" description="Nucleoporin POM152 ninth Ig-like" evidence="6">
    <location>
        <begin position="1019"/>
        <end position="1087"/>
    </location>
</feature>
<keyword evidence="1" id="KW-1133">Transmembrane helix</keyword>
<feature type="domain" description="Nucleoporin POM152 N-terminal transmembrane" evidence="3">
    <location>
        <begin position="26"/>
        <end position="104"/>
    </location>
</feature>
<reference evidence="7" key="1">
    <citation type="submission" date="2021-06" db="EMBL/GenBank/DDBJ databases">
        <authorList>
            <person name="Kallberg Y."/>
            <person name="Tangrot J."/>
            <person name="Rosling A."/>
        </authorList>
    </citation>
    <scope>NUCLEOTIDE SEQUENCE</scope>
    <source>
        <strain evidence="7">BR232B</strain>
    </source>
</reference>
<dbReference type="AlphaFoldDB" id="A0A9N9B1A6"/>
<evidence type="ECO:0000313" key="7">
    <source>
        <dbReference type="EMBL" id="CAG8548072.1"/>
    </source>
</evidence>
<dbReference type="InterPro" id="IPR056540">
    <property type="entry name" value="TMD_POM152"/>
</dbReference>
<dbReference type="Pfam" id="PF24527">
    <property type="entry name" value="Ig-like_Pom152_9"/>
    <property type="match status" value="1"/>
</dbReference>
<dbReference type="InterPro" id="IPR056542">
    <property type="entry name" value="Ig-like_POM152_1st"/>
</dbReference>
<feature type="domain" description="Nucleoporin POM152 Ig-like" evidence="4">
    <location>
        <begin position="414"/>
        <end position="502"/>
    </location>
</feature>
<feature type="transmembrane region" description="Helical" evidence="1">
    <location>
        <begin position="58"/>
        <end position="77"/>
    </location>
</feature>
<dbReference type="GO" id="GO:0017056">
    <property type="term" value="F:structural constituent of nuclear pore"/>
    <property type="evidence" value="ECO:0007669"/>
    <property type="project" value="InterPro"/>
</dbReference>
<keyword evidence="1" id="KW-0812">Transmembrane</keyword>
<keyword evidence="8" id="KW-1185">Reference proteome</keyword>
<protein>
    <submittedName>
        <fullName evidence="7">3796_t:CDS:1</fullName>
    </submittedName>
</protein>
<dbReference type="InterPro" id="IPR056541">
    <property type="entry name" value="Ig-like_POM152"/>
</dbReference>
<dbReference type="Pfam" id="PF24097">
    <property type="entry name" value="TMD_POM152"/>
    <property type="match status" value="1"/>
</dbReference>
<feature type="domain" description="Nucleoporin POM152 immunoglobulin-like" evidence="2">
    <location>
        <begin position="507"/>
        <end position="610"/>
    </location>
</feature>
<gene>
    <name evidence="7" type="ORF">PBRASI_LOCUS4938</name>
</gene>
<dbReference type="Gene3D" id="2.60.40.10">
    <property type="entry name" value="Immunoglobulins"/>
    <property type="match status" value="1"/>
</dbReference>
<feature type="transmembrane region" description="Helical" evidence="1">
    <location>
        <begin position="89"/>
        <end position="110"/>
    </location>
</feature>
<dbReference type="GO" id="GO:0070762">
    <property type="term" value="C:nuclear pore transmembrane ring"/>
    <property type="evidence" value="ECO:0007669"/>
    <property type="project" value="TreeGrafter"/>
</dbReference>
<evidence type="ECO:0000259" key="4">
    <source>
        <dbReference type="Pfam" id="PF24312"/>
    </source>
</evidence>
<sequence>MTDTRNLLRRAPPPPTEVPPLIAWIDPPTQRYYAFCVFVGIWSIKLGRLLISPRPTPLGIWWWHLLDIAYVIIVRYLRIPWLRPSLFKTILLILLLCLVNYSIVHPAWILEWTTSRPVASVLSSSSTFLTSGYQRFFGEKVHAISSQGIIKIDELRHNTSHIKGKHIVRFLPYATAKLNPEDDRFCLQRVPRVEVDVPVLFNNSKPWKLEYSHIDPDTNEKTYVNMTRKLLQRRLISDEIANTYLVYIPIEHPGAYRLEQAWDKDNMNIKTYRNEVIISYCPTAKFVARHSSDRCIDDDINVDLILQGVPPFNVRYERLVDNASINMTISGVAPDRYVSPIMGEQVLSHDYTWARDRVVEVPLNLTADTAAAYTLKLVDIQDGLNNTRTFSGKRLQDDTVMFLVHPRPYAKLLSDSTVKVRPGKSTNLSLELGGEGPWSITTGYWAEDVAKDGDSSAPNKVDNVKFLPNHDTSIIVSKPGMYQLLSVSDAFCPGQVLVPSSCIVIEVQPPSVKIEAVPIPAIDCPGEIGQEVTVSLTGTPPWSLHYSIITKHNEITDFKKIFKSRHTFTIMPKTFGRHEYRFFLLRDGFYDEGVNIDHRITQVVHPKPDATFRTTYGKELNTCVGNNVELDVDFSGSGPFTLEYEVVFNRRKNTFTVGDIKSLSHVISSPPFDNPGTYTVTLVRVTDAKGCSNSLNASDDVTIHVKKDRPTVGFRTDGEAIKFIEGERIDLPLQLTGHSPWDIEYRSLNDSSKARMTAHNLKDPNAHVTVALPGLYELLSVKDSFCTGEVVESMRFIRAEWLRRPTLRIADGEATLLDVPNYYERKPVCEGTEDSVGVILSGRAPWVISYKVTGEGEPMLQRETIGFPSTRIRLLTESPGTHTYEFKTIADDVYTSPTDISLTLRQIVISNPTALFIQHKTFNQCVGETLPFSQSPKIQLKGIPPFTLTIETKNENSNRIDTQVIHNIPDEVYTYVPPKFMAIGNYSIAIVKVTDAQGCSRKQHTEESKLRVEVNDVASIEKLIPQDIHCVGDLLVYQLQGTPPWVIHYTYNGEKKSVISNTPDYTFGADKPGNVTIMSVCHLNEQCCGYPKGMSEVIYDLPTAIISSGKETISDIREGEKDEIVIEFIGISPFRFKYSRSEILHKGKPGRVLETQTVTNVHGHKHSLFVSQEGIFQVIYIADKYCDYPREGTTVSV</sequence>
<dbReference type="InterPro" id="IPR037701">
    <property type="entry name" value="Pom152"/>
</dbReference>
<keyword evidence="1" id="KW-0472">Membrane</keyword>
<evidence type="ECO:0000259" key="5">
    <source>
        <dbReference type="Pfam" id="PF24519"/>
    </source>
</evidence>
<dbReference type="PANTHER" id="PTHR28206">
    <property type="entry name" value="NUCLEOPORIN POM152"/>
    <property type="match status" value="1"/>
</dbReference>